<evidence type="ECO:0000256" key="5">
    <source>
        <dbReference type="ARBA" id="ARBA00023163"/>
    </source>
</evidence>
<name>A0ABS4KCX4_9CLOT</name>
<evidence type="ECO:0000256" key="3">
    <source>
        <dbReference type="ARBA" id="ARBA00023015"/>
    </source>
</evidence>
<dbReference type="InterPro" id="IPR051446">
    <property type="entry name" value="HTH_trans_reg/aminotransferase"/>
</dbReference>
<dbReference type="Proteomes" id="UP001519308">
    <property type="component" value="Unassembled WGS sequence"/>
</dbReference>
<comment type="similarity">
    <text evidence="1">In the C-terminal section; belongs to the class-I pyridoxal-phosphate-dependent aminotransferase family.</text>
</comment>
<dbReference type="InterPro" id="IPR015424">
    <property type="entry name" value="PyrdxlP-dep_Trfase"/>
</dbReference>
<dbReference type="CDD" id="cd07377">
    <property type="entry name" value="WHTH_GntR"/>
    <property type="match status" value="1"/>
</dbReference>
<dbReference type="Pfam" id="PF00155">
    <property type="entry name" value="Aminotran_1_2"/>
    <property type="match status" value="1"/>
</dbReference>
<protein>
    <submittedName>
        <fullName evidence="7">DNA-binding transcriptional MocR family regulator</fullName>
    </submittedName>
</protein>
<dbReference type="Gene3D" id="3.90.1150.10">
    <property type="entry name" value="Aspartate Aminotransferase, domain 1"/>
    <property type="match status" value="1"/>
</dbReference>
<evidence type="ECO:0000259" key="6">
    <source>
        <dbReference type="PROSITE" id="PS50949"/>
    </source>
</evidence>
<accession>A0ABS4KCX4</accession>
<dbReference type="InterPro" id="IPR004839">
    <property type="entry name" value="Aminotransferase_I/II_large"/>
</dbReference>
<dbReference type="InterPro" id="IPR036390">
    <property type="entry name" value="WH_DNA-bd_sf"/>
</dbReference>
<dbReference type="SUPFAM" id="SSF53383">
    <property type="entry name" value="PLP-dependent transferases"/>
    <property type="match status" value="1"/>
</dbReference>
<dbReference type="GO" id="GO:0003677">
    <property type="term" value="F:DNA binding"/>
    <property type="evidence" value="ECO:0007669"/>
    <property type="project" value="UniProtKB-KW"/>
</dbReference>
<dbReference type="SMART" id="SM00345">
    <property type="entry name" value="HTH_GNTR"/>
    <property type="match status" value="1"/>
</dbReference>
<dbReference type="RefSeq" id="WP_209650053.1">
    <property type="nucleotide sequence ID" value="NZ_JAGGLL010000078.1"/>
</dbReference>
<evidence type="ECO:0000313" key="8">
    <source>
        <dbReference type="Proteomes" id="UP001519308"/>
    </source>
</evidence>
<dbReference type="PANTHER" id="PTHR46577">
    <property type="entry name" value="HTH-TYPE TRANSCRIPTIONAL REGULATORY PROTEIN GABR"/>
    <property type="match status" value="1"/>
</dbReference>
<dbReference type="SUPFAM" id="SSF46785">
    <property type="entry name" value="Winged helix' DNA-binding domain"/>
    <property type="match status" value="1"/>
</dbReference>
<dbReference type="Gene3D" id="1.10.10.10">
    <property type="entry name" value="Winged helix-like DNA-binding domain superfamily/Winged helix DNA-binding domain"/>
    <property type="match status" value="1"/>
</dbReference>
<dbReference type="Gene3D" id="3.40.640.10">
    <property type="entry name" value="Type I PLP-dependent aspartate aminotransferase-like (Major domain)"/>
    <property type="match status" value="1"/>
</dbReference>
<keyword evidence="3" id="KW-0805">Transcription regulation</keyword>
<dbReference type="EMBL" id="JAGGLL010000078">
    <property type="protein sequence ID" value="MBP2024454.1"/>
    <property type="molecule type" value="Genomic_DNA"/>
</dbReference>
<dbReference type="Pfam" id="PF00392">
    <property type="entry name" value="GntR"/>
    <property type="match status" value="1"/>
</dbReference>
<dbReference type="InterPro" id="IPR015421">
    <property type="entry name" value="PyrdxlP-dep_Trfase_major"/>
</dbReference>
<organism evidence="7 8">
    <name type="scientific">Clostridium punense</name>
    <dbReference type="NCBI Taxonomy" id="1054297"/>
    <lineage>
        <taxon>Bacteria</taxon>
        <taxon>Bacillati</taxon>
        <taxon>Bacillota</taxon>
        <taxon>Clostridia</taxon>
        <taxon>Eubacteriales</taxon>
        <taxon>Clostridiaceae</taxon>
        <taxon>Clostridium</taxon>
    </lineage>
</organism>
<dbReference type="InterPro" id="IPR015422">
    <property type="entry name" value="PyrdxlP-dep_Trfase_small"/>
</dbReference>
<keyword evidence="2" id="KW-0663">Pyridoxal phosphate</keyword>
<reference evidence="7 8" key="1">
    <citation type="submission" date="2021-03" db="EMBL/GenBank/DDBJ databases">
        <title>Genomic Encyclopedia of Type Strains, Phase IV (KMG-IV): sequencing the most valuable type-strain genomes for metagenomic binning, comparative biology and taxonomic classification.</title>
        <authorList>
            <person name="Goeker M."/>
        </authorList>
    </citation>
    <scope>NUCLEOTIDE SEQUENCE [LARGE SCALE GENOMIC DNA]</scope>
    <source>
        <strain evidence="7 8">DSM 28650</strain>
    </source>
</reference>
<keyword evidence="8" id="KW-1185">Reference proteome</keyword>
<feature type="domain" description="HTH gntR-type" evidence="6">
    <location>
        <begin position="11"/>
        <end position="79"/>
    </location>
</feature>
<comment type="caution">
    <text evidence="7">The sequence shown here is derived from an EMBL/GenBank/DDBJ whole genome shotgun (WGS) entry which is preliminary data.</text>
</comment>
<keyword evidence="5" id="KW-0804">Transcription</keyword>
<sequence>MLYNIRIDRKKVIYIQVYSKIKEMIESGLLPRGSKLISTRELSSMLEISRSAVISAYELLEKEGLVYIQEGKGTFVSSVCIETNNQWSIDWNKKTSDYASMAVNLDIIKTELKHEKSFISFKSIAPDDRLFDNEELKRAFLNTISLNGNKLLNYGYAKGYEPLINYLLNYMANKGVEVSNKDILITNGFTEGMDIVLASITEKGDKIICENPTHNTALKLMKLNSLDIVGVNCEEDGINFNELREVLAKNNIKAAYFIPSYHNPTGRVMSYEDRKTLYNNLKKYNIPIIEDGFNEELQHLSDHISPITAISGRENGVIYIGSLSKILFPGMRIGWILADKELVKVLESVKRSRNIHTSVLDQAIFLEYLKNGGFERYVKRIRGIYKEKHEIAIEMIKKHIPYKWISKEVALYILIKLNKINSRELLERCHKRGVVFTPGDIFYTDDKGADTLRLGFSRLSIEEIKKGITIIGEEARNLIR</sequence>
<evidence type="ECO:0000256" key="1">
    <source>
        <dbReference type="ARBA" id="ARBA00005384"/>
    </source>
</evidence>
<proteinExistence type="inferred from homology"/>
<evidence type="ECO:0000256" key="4">
    <source>
        <dbReference type="ARBA" id="ARBA00023125"/>
    </source>
</evidence>
<gene>
    <name evidence="7" type="ORF">J2Z44_004326</name>
</gene>
<keyword evidence="4 7" id="KW-0238">DNA-binding</keyword>
<evidence type="ECO:0000313" key="7">
    <source>
        <dbReference type="EMBL" id="MBP2024454.1"/>
    </source>
</evidence>
<dbReference type="PROSITE" id="PS50949">
    <property type="entry name" value="HTH_GNTR"/>
    <property type="match status" value="1"/>
</dbReference>
<evidence type="ECO:0000256" key="2">
    <source>
        <dbReference type="ARBA" id="ARBA00022898"/>
    </source>
</evidence>
<dbReference type="PANTHER" id="PTHR46577:SF1">
    <property type="entry name" value="HTH-TYPE TRANSCRIPTIONAL REGULATORY PROTEIN GABR"/>
    <property type="match status" value="1"/>
</dbReference>
<dbReference type="CDD" id="cd00609">
    <property type="entry name" value="AAT_like"/>
    <property type="match status" value="1"/>
</dbReference>
<dbReference type="InterPro" id="IPR000524">
    <property type="entry name" value="Tscrpt_reg_HTH_GntR"/>
</dbReference>
<dbReference type="InterPro" id="IPR036388">
    <property type="entry name" value="WH-like_DNA-bd_sf"/>
</dbReference>